<proteinExistence type="predicted"/>
<sequence>MAIGNASHHFIDFRMATEDDLLREDVLFRMHSAEEEKARPITHEGISRRLCIYSYFLFTPLYLEIFGREEMNAEKTWMRKGR</sequence>
<organism evidence="1 2">
    <name type="scientific">Oculimacula yallundae</name>
    <dbReference type="NCBI Taxonomy" id="86028"/>
    <lineage>
        <taxon>Eukaryota</taxon>
        <taxon>Fungi</taxon>
        <taxon>Dikarya</taxon>
        <taxon>Ascomycota</taxon>
        <taxon>Pezizomycotina</taxon>
        <taxon>Leotiomycetes</taxon>
        <taxon>Helotiales</taxon>
        <taxon>Ploettnerulaceae</taxon>
        <taxon>Oculimacula</taxon>
    </lineage>
</organism>
<name>A0ABR4CB12_9HELO</name>
<gene>
    <name evidence="1" type="ORF">VTL71DRAFT_1276</name>
</gene>
<reference evidence="1 2" key="1">
    <citation type="journal article" date="2024" name="Commun. Biol.">
        <title>Comparative genomic analysis of thermophilic fungi reveals convergent evolutionary adaptations and gene losses.</title>
        <authorList>
            <person name="Steindorff A.S."/>
            <person name="Aguilar-Pontes M.V."/>
            <person name="Robinson A.J."/>
            <person name="Andreopoulos B."/>
            <person name="LaButti K."/>
            <person name="Kuo A."/>
            <person name="Mondo S."/>
            <person name="Riley R."/>
            <person name="Otillar R."/>
            <person name="Haridas S."/>
            <person name="Lipzen A."/>
            <person name="Grimwood J."/>
            <person name="Schmutz J."/>
            <person name="Clum A."/>
            <person name="Reid I.D."/>
            <person name="Moisan M.C."/>
            <person name="Butler G."/>
            <person name="Nguyen T.T.M."/>
            <person name="Dewar K."/>
            <person name="Conant G."/>
            <person name="Drula E."/>
            <person name="Henrissat B."/>
            <person name="Hansel C."/>
            <person name="Singer S."/>
            <person name="Hutchinson M.I."/>
            <person name="de Vries R.P."/>
            <person name="Natvig D.O."/>
            <person name="Powell A.J."/>
            <person name="Tsang A."/>
            <person name="Grigoriev I.V."/>
        </authorList>
    </citation>
    <scope>NUCLEOTIDE SEQUENCE [LARGE SCALE GENOMIC DNA]</scope>
    <source>
        <strain evidence="1 2">CBS 494.80</strain>
    </source>
</reference>
<dbReference type="EMBL" id="JAZHXI010000010">
    <property type="protein sequence ID" value="KAL2066852.1"/>
    <property type="molecule type" value="Genomic_DNA"/>
</dbReference>
<protein>
    <submittedName>
        <fullName evidence="1">Uncharacterized protein</fullName>
    </submittedName>
</protein>
<dbReference type="Proteomes" id="UP001595075">
    <property type="component" value="Unassembled WGS sequence"/>
</dbReference>
<keyword evidence="2" id="KW-1185">Reference proteome</keyword>
<evidence type="ECO:0000313" key="1">
    <source>
        <dbReference type="EMBL" id="KAL2066852.1"/>
    </source>
</evidence>
<evidence type="ECO:0000313" key="2">
    <source>
        <dbReference type="Proteomes" id="UP001595075"/>
    </source>
</evidence>
<comment type="caution">
    <text evidence="1">The sequence shown here is derived from an EMBL/GenBank/DDBJ whole genome shotgun (WGS) entry which is preliminary data.</text>
</comment>
<accession>A0ABR4CB12</accession>